<evidence type="ECO:0000256" key="1">
    <source>
        <dbReference type="SAM" id="MobiDB-lite"/>
    </source>
</evidence>
<dbReference type="KEGG" id="brv:CFK39_03865"/>
<dbReference type="AlphaFoldDB" id="A0A220UAD8"/>
<sequence length="265" mass="27633">MRGVLWAGTAAARARCGAVHALRSVRLGAPSGGNGDNGDMHDADHETSEAPQRTPAALSEQPAPSPVEPEPQLVEPAPQPKSAYELPSRKNTVLRNMVWALVLTMAVVVVVGIAFFGVGSDAEREPLANSELDVAASAERASGVAPFPVAVPAVDEGWAERSARYTAGANPRWTIEYSSPEGQLVTLVEESELGAPMLSSAIPGSAVEEEFQLEGAACSLLRGGEQGSTEHGIACEGEEWGFVVHGDADRSALEQFARAAIVSLG</sequence>
<dbReference type="Proteomes" id="UP000198398">
    <property type="component" value="Chromosome"/>
</dbReference>
<keyword evidence="2" id="KW-1133">Transmembrane helix</keyword>
<dbReference type="EMBL" id="CP022316">
    <property type="protein sequence ID" value="ASK65108.1"/>
    <property type="molecule type" value="Genomic_DNA"/>
</dbReference>
<feature type="transmembrane region" description="Helical" evidence="2">
    <location>
        <begin position="97"/>
        <end position="118"/>
    </location>
</feature>
<gene>
    <name evidence="3" type="ORF">CFK39_03865</name>
</gene>
<protein>
    <recommendedName>
        <fullName evidence="5">DUF4245 domain-containing protein</fullName>
    </recommendedName>
</protein>
<evidence type="ECO:0000256" key="2">
    <source>
        <dbReference type="SAM" id="Phobius"/>
    </source>
</evidence>
<evidence type="ECO:0008006" key="5">
    <source>
        <dbReference type="Google" id="ProtNLM"/>
    </source>
</evidence>
<keyword evidence="4" id="KW-1185">Reference proteome</keyword>
<name>A0A220UAD8_9MICO</name>
<organism evidence="3 4">
    <name type="scientific">Brachybacterium avium</name>
    <dbReference type="NCBI Taxonomy" id="2017485"/>
    <lineage>
        <taxon>Bacteria</taxon>
        <taxon>Bacillati</taxon>
        <taxon>Actinomycetota</taxon>
        <taxon>Actinomycetes</taxon>
        <taxon>Micrococcales</taxon>
        <taxon>Dermabacteraceae</taxon>
        <taxon>Brachybacterium</taxon>
    </lineage>
</organism>
<dbReference type="OrthoDB" id="4792940at2"/>
<dbReference type="InterPro" id="IPR025339">
    <property type="entry name" value="DUF4245"/>
</dbReference>
<evidence type="ECO:0000313" key="4">
    <source>
        <dbReference type="Proteomes" id="UP000198398"/>
    </source>
</evidence>
<reference evidence="4" key="1">
    <citation type="submission" date="2017-07" db="EMBL/GenBank/DDBJ databases">
        <title>Brachybacterium sp. VR2415.</title>
        <authorList>
            <person name="Tak E.J."/>
            <person name="Bae J.-W."/>
        </authorList>
    </citation>
    <scope>NUCLEOTIDE SEQUENCE [LARGE SCALE GENOMIC DNA]</scope>
    <source>
        <strain evidence="4">VR2415</strain>
    </source>
</reference>
<keyword evidence="2" id="KW-0812">Transmembrane</keyword>
<feature type="region of interest" description="Disordered" evidence="1">
    <location>
        <begin position="27"/>
        <end position="84"/>
    </location>
</feature>
<feature type="compositionally biased region" description="Basic and acidic residues" evidence="1">
    <location>
        <begin position="38"/>
        <end position="48"/>
    </location>
</feature>
<proteinExistence type="predicted"/>
<dbReference type="Pfam" id="PF14030">
    <property type="entry name" value="DUF4245"/>
    <property type="match status" value="1"/>
</dbReference>
<evidence type="ECO:0000313" key="3">
    <source>
        <dbReference type="EMBL" id="ASK65108.1"/>
    </source>
</evidence>
<accession>A0A220UAD8</accession>
<keyword evidence="2" id="KW-0472">Membrane</keyword>